<gene>
    <name evidence="1" type="ORF">BDV29DRAFT_169748</name>
</gene>
<dbReference type="AlphaFoldDB" id="A0A5N5X791"/>
<reference evidence="1 2" key="1">
    <citation type="submission" date="2019-04" db="EMBL/GenBank/DDBJ databases">
        <title>Friends and foes A comparative genomics study of 23 Aspergillus species from section Flavi.</title>
        <authorList>
            <consortium name="DOE Joint Genome Institute"/>
            <person name="Kjaerbolling I."/>
            <person name="Vesth T."/>
            <person name="Frisvad J.C."/>
            <person name="Nybo J.L."/>
            <person name="Theobald S."/>
            <person name="Kildgaard S."/>
            <person name="Isbrandt T."/>
            <person name="Kuo A."/>
            <person name="Sato A."/>
            <person name="Lyhne E.K."/>
            <person name="Kogle M.E."/>
            <person name="Wiebenga A."/>
            <person name="Kun R.S."/>
            <person name="Lubbers R.J."/>
            <person name="Makela M.R."/>
            <person name="Barry K."/>
            <person name="Chovatia M."/>
            <person name="Clum A."/>
            <person name="Daum C."/>
            <person name="Haridas S."/>
            <person name="He G."/>
            <person name="LaButti K."/>
            <person name="Lipzen A."/>
            <person name="Mondo S."/>
            <person name="Riley R."/>
            <person name="Salamov A."/>
            <person name="Simmons B.A."/>
            <person name="Magnuson J.K."/>
            <person name="Henrissat B."/>
            <person name="Mortensen U.H."/>
            <person name="Larsen T.O."/>
            <person name="Devries R.P."/>
            <person name="Grigoriev I.V."/>
            <person name="Machida M."/>
            <person name="Baker S.E."/>
            <person name="Andersen M.R."/>
        </authorList>
    </citation>
    <scope>NUCLEOTIDE SEQUENCE [LARGE SCALE GENOMIC DNA]</scope>
    <source>
        <strain evidence="1 2">CBS 151.66</strain>
    </source>
</reference>
<dbReference type="Proteomes" id="UP000326565">
    <property type="component" value="Unassembled WGS sequence"/>
</dbReference>
<evidence type="ECO:0000313" key="1">
    <source>
        <dbReference type="EMBL" id="KAB8076618.1"/>
    </source>
</evidence>
<evidence type="ECO:0000313" key="2">
    <source>
        <dbReference type="Proteomes" id="UP000326565"/>
    </source>
</evidence>
<name>A0A5N5X791_9EURO</name>
<proteinExistence type="predicted"/>
<dbReference type="EMBL" id="ML732178">
    <property type="protein sequence ID" value="KAB8076618.1"/>
    <property type="molecule type" value="Genomic_DNA"/>
</dbReference>
<accession>A0A5N5X791</accession>
<organism evidence="1 2">
    <name type="scientific">Aspergillus leporis</name>
    <dbReference type="NCBI Taxonomy" id="41062"/>
    <lineage>
        <taxon>Eukaryota</taxon>
        <taxon>Fungi</taxon>
        <taxon>Dikarya</taxon>
        <taxon>Ascomycota</taxon>
        <taxon>Pezizomycotina</taxon>
        <taxon>Eurotiomycetes</taxon>
        <taxon>Eurotiomycetidae</taxon>
        <taxon>Eurotiales</taxon>
        <taxon>Aspergillaceae</taxon>
        <taxon>Aspergillus</taxon>
        <taxon>Aspergillus subgen. Circumdati</taxon>
    </lineage>
</organism>
<keyword evidence="2" id="KW-1185">Reference proteome</keyword>
<dbReference type="OrthoDB" id="4898680at2759"/>
<sequence>MRHSLFSALYSIDKLLSTTLGRSPMTALHFCQPALPLEVEEEMLLGQMDQGTAVISIHFDSSSWSLSGRTVQRAGPEYASQ</sequence>
<protein>
    <submittedName>
        <fullName evidence="1">Uncharacterized protein</fullName>
    </submittedName>
</protein>